<gene>
    <name evidence="1" type="ORF">H6P80_11360</name>
</gene>
<accession>A0A842I2W4</accession>
<evidence type="ECO:0000313" key="2">
    <source>
        <dbReference type="Proteomes" id="UP000564378"/>
    </source>
</evidence>
<keyword evidence="2" id="KW-1185">Reference proteome</keyword>
<dbReference type="GO" id="GO:0005975">
    <property type="term" value="P:carbohydrate metabolic process"/>
    <property type="evidence" value="ECO:0007669"/>
    <property type="project" value="InterPro"/>
</dbReference>
<comment type="caution">
    <text evidence="1">The sequence shown here is derived from an EMBL/GenBank/DDBJ whole genome shotgun (WGS) entry which is preliminary data.</text>
</comment>
<dbReference type="EMBL" id="JACJVJ010000002">
    <property type="protein sequence ID" value="MBC2778214.1"/>
    <property type="molecule type" value="Genomic_DNA"/>
</dbReference>
<proteinExistence type="predicted"/>
<protein>
    <submittedName>
        <fullName evidence="1">Polysaccharide deacetylase</fullName>
    </submittedName>
</protein>
<organism evidence="1 2">
    <name type="scientific">Parasphingopyxis marina</name>
    <dbReference type="NCBI Taxonomy" id="2761622"/>
    <lineage>
        <taxon>Bacteria</taxon>
        <taxon>Pseudomonadati</taxon>
        <taxon>Pseudomonadota</taxon>
        <taxon>Alphaproteobacteria</taxon>
        <taxon>Sphingomonadales</taxon>
        <taxon>Sphingomonadaceae</taxon>
        <taxon>Parasphingopyxis</taxon>
    </lineage>
</organism>
<reference evidence="1 2" key="1">
    <citation type="submission" date="2020-08" db="EMBL/GenBank/DDBJ databases">
        <title>Draft genome sequence of Parasphingopyxis sp. GrpM-11.</title>
        <authorList>
            <person name="Oh J."/>
            <person name="Roh D.-H."/>
        </authorList>
    </citation>
    <scope>NUCLEOTIDE SEQUENCE [LARGE SCALE GENOMIC DNA]</scope>
    <source>
        <strain evidence="1 2">GrpM-11</strain>
    </source>
</reference>
<dbReference type="Gene3D" id="3.20.20.370">
    <property type="entry name" value="Glycoside hydrolase/deacetylase"/>
    <property type="match status" value="1"/>
</dbReference>
<dbReference type="SUPFAM" id="SSF88713">
    <property type="entry name" value="Glycoside hydrolase/deacetylase"/>
    <property type="match status" value="1"/>
</dbReference>
<dbReference type="Proteomes" id="UP000564378">
    <property type="component" value="Unassembled WGS sequence"/>
</dbReference>
<name>A0A842I2W4_9SPHN</name>
<dbReference type="RefSeq" id="WP_185801487.1">
    <property type="nucleotide sequence ID" value="NZ_JACJVJ010000002.1"/>
</dbReference>
<evidence type="ECO:0000313" key="1">
    <source>
        <dbReference type="EMBL" id="MBC2778214.1"/>
    </source>
</evidence>
<dbReference type="InterPro" id="IPR011330">
    <property type="entry name" value="Glyco_hydro/deAcase_b/a-brl"/>
</dbReference>
<sequence>MGTRALITVDTELTWRHHWAGRGWADNYARSVEPAAVGLSYQLKQLARHRLKGVFFVDPMPAVLFGLEPVKRMVDTVLMAGQEVQLHIHPMWDEASRHGVIGDDADFELTGFDREGQRRLIEQARTILVEAGAPEPIAFRSGSYAVNADTLHALADLGIRYDSSHNGCAAPWPSALGLDAEWVTPVKQHGVIEVPVSQMSQPGGALRHMQICAVTLGEMKAGLDFAVVNDHPVFTIVSHSFELATRDGRRANKIAKRRFDGLCAYLAERRDEAPTAHFADLGDLCLKTEGEPASVSPVRVAHRMAEQLWSNMVEERG</sequence>
<dbReference type="AlphaFoldDB" id="A0A842I2W4"/>